<dbReference type="InterPro" id="IPR023198">
    <property type="entry name" value="PGP-like_dom2"/>
</dbReference>
<dbReference type="Gene3D" id="3.40.50.1000">
    <property type="entry name" value="HAD superfamily/HAD-like"/>
    <property type="match status" value="1"/>
</dbReference>
<organism evidence="1 2">
    <name type="scientific">Terrimicrobium sacchariphilum</name>
    <dbReference type="NCBI Taxonomy" id="690879"/>
    <lineage>
        <taxon>Bacteria</taxon>
        <taxon>Pseudomonadati</taxon>
        <taxon>Verrucomicrobiota</taxon>
        <taxon>Terrimicrobiia</taxon>
        <taxon>Terrimicrobiales</taxon>
        <taxon>Terrimicrobiaceae</taxon>
        <taxon>Terrimicrobium</taxon>
    </lineage>
</organism>
<dbReference type="InParanoid" id="A0A146G9H7"/>
<evidence type="ECO:0000313" key="2">
    <source>
        <dbReference type="Proteomes" id="UP000076023"/>
    </source>
</evidence>
<dbReference type="Gene3D" id="1.10.150.240">
    <property type="entry name" value="Putative phosphatase, domain 2"/>
    <property type="match status" value="1"/>
</dbReference>
<dbReference type="PANTHER" id="PTHR43481">
    <property type="entry name" value="FRUCTOSE-1-PHOSPHATE PHOSPHATASE"/>
    <property type="match status" value="1"/>
</dbReference>
<dbReference type="InterPro" id="IPR036412">
    <property type="entry name" value="HAD-like_sf"/>
</dbReference>
<protein>
    <submittedName>
        <fullName evidence="1">Haloacid dehalogenase superfamily, subfamily IA</fullName>
    </submittedName>
</protein>
<dbReference type="InterPro" id="IPR006439">
    <property type="entry name" value="HAD-SF_hydro_IA"/>
</dbReference>
<dbReference type="GO" id="GO:0050308">
    <property type="term" value="F:sugar-phosphatase activity"/>
    <property type="evidence" value="ECO:0007669"/>
    <property type="project" value="TreeGrafter"/>
</dbReference>
<dbReference type="EMBL" id="BDCO01000002">
    <property type="protein sequence ID" value="GAT33922.1"/>
    <property type="molecule type" value="Genomic_DNA"/>
</dbReference>
<dbReference type="Proteomes" id="UP000076023">
    <property type="component" value="Unassembled WGS sequence"/>
</dbReference>
<dbReference type="NCBIfam" id="TIGR01509">
    <property type="entry name" value="HAD-SF-IA-v3"/>
    <property type="match status" value="1"/>
</dbReference>
<dbReference type="Pfam" id="PF13419">
    <property type="entry name" value="HAD_2"/>
    <property type="match status" value="1"/>
</dbReference>
<name>A0A146G9H7_TERSA</name>
<accession>A0A146G9H7</accession>
<dbReference type="SFLD" id="SFLDG01129">
    <property type="entry name" value="C1.5:_HAD__Beta-PGM__Phosphata"/>
    <property type="match status" value="1"/>
</dbReference>
<dbReference type="RefSeq" id="WP_237763963.1">
    <property type="nucleotide sequence ID" value="NZ_BDCO01000002.1"/>
</dbReference>
<dbReference type="InterPro" id="IPR041492">
    <property type="entry name" value="HAD_2"/>
</dbReference>
<dbReference type="CDD" id="cd07505">
    <property type="entry name" value="HAD_BPGM-like"/>
    <property type="match status" value="1"/>
</dbReference>
<reference evidence="2" key="1">
    <citation type="journal article" date="2017" name="Genome Announc.">
        <title>Draft Genome Sequence of Terrimicrobium sacchariphilum NM-5T, a Facultative Anaerobic Soil Bacterium of the Class Spartobacteria.</title>
        <authorList>
            <person name="Qiu Y.L."/>
            <person name="Tourlousse D.M."/>
            <person name="Matsuura N."/>
            <person name="Ohashi A."/>
            <person name="Sekiguchi Y."/>
        </authorList>
    </citation>
    <scope>NUCLEOTIDE SEQUENCE [LARGE SCALE GENOMIC DNA]</scope>
    <source>
        <strain evidence="2">NM-5</strain>
    </source>
</reference>
<dbReference type="AlphaFoldDB" id="A0A146G9H7"/>
<dbReference type="InterPro" id="IPR023214">
    <property type="entry name" value="HAD_sf"/>
</dbReference>
<proteinExistence type="predicted"/>
<dbReference type="SFLD" id="SFLDS00003">
    <property type="entry name" value="Haloacid_Dehalogenase"/>
    <property type="match status" value="1"/>
</dbReference>
<dbReference type="STRING" id="690879.TSACC_22343"/>
<comment type="caution">
    <text evidence="1">The sequence shown here is derived from an EMBL/GenBank/DDBJ whole genome shotgun (WGS) entry which is preliminary data.</text>
</comment>
<sequence>MDTVMVLEIPSRTFDGYIFDCDGTIADSMPIHFIAWTKAVREMGGEIPEDLFYQWGGKPTAVIVESLNEQFGYTMDVAETVHRKESYYLEQIAAVQPIQPVLDIAKSLHGVKPMAIASGGHRLLVEATLNALGILEMFDAIVCSEDYQRGKPFPDPFLEAARRIKIEPAGCVVFEDSPTGIAAAKAAGMDYVWVPSAETRQPRQAA</sequence>
<gene>
    <name evidence="1" type="ORF">TSACC_22343</name>
</gene>
<evidence type="ECO:0000313" key="1">
    <source>
        <dbReference type="EMBL" id="GAT33922.1"/>
    </source>
</evidence>
<dbReference type="FunCoup" id="A0A146G9H7">
    <property type="interactions" value="393"/>
</dbReference>
<dbReference type="InterPro" id="IPR051806">
    <property type="entry name" value="HAD-like_SPP"/>
</dbReference>
<dbReference type="PANTHER" id="PTHR43481:SF4">
    <property type="entry name" value="GLYCEROL-1-PHOSPHATE PHOSPHOHYDROLASE 1-RELATED"/>
    <property type="match status" value="1"/>
</dbReference>
<dbReference type="SUPFAM" id="SSF56784">
    <property type="entry name" value="HAD-like"/>
    <property type="match status" value="1"/>
</dbReference>
<keyword evidence="2" id="KW-1185">Reference proteome</keyword>